<dbReference type="AlphaFoldDB" id="A0A1M7EY23"/>
<dbReference type="PANTHER" id="PTHR33546:SF1">
    <property type="entry name" value="LARGE, MULTIFUNCTIONAL SECRETED PROTEIN"/>
    <property type="match status" value="1"/>
</dbReference>
<evidence type="ECO:0000313" key="6">
    <source>
        <dbReference type="Proteomes" id="UP000321726"/>
    </source>
</evidence>
<feature type="domain" description="Glucose/Sorbosone dehydrogenase" evidence="2">
    <location>
        <begin position="221"/>
        <end position="412"/>
    </location>
</feature>
<feature type="chain" id="PRO_5012952109" evidence="1">
    <location>
        <begin position="36"/>
        <end position="422"/>
    </location>
</feature>
<dbReference type="RefSeq" id="WP_073434894.1">
    <property type="nucleotide sequence ID" value="NZ_BJXU01000039.1"/>
</dbReference>
<sequence>MLTLPSSRPTLSHLALAISAAGLLTLPLLATSASAEEQQPAWAQGRSAELAESPLAPHATPLTVTAPDDIPIDDLRMPDGFNAEIWAHGMSGARMMALGDEGTVFVGTRGIGRVYAVTDNGDERQHVIVAEGLTQPNGVAFKDGSLYVAAINRILRYDDIETALANGEVPEPEELTEAFGLPDDQHHGWKFLAFGPDDRLYIPVGAPCNGCEVDPDTHASIHSFAADGSDMRVEAHGVRNSVGFDFHPETGELWFTDNNQDWVGEHGPNDELNRLSESGANFGFPYCHGLGVIDPALGDASSCDGVDLPAATFDPHSAPLGMRFYTGEMFPEEYRNAIFIARRGSWNRSLSAGYDVQVAKIAENGERAGLSPFMVGFLDASENTFSGRPVDVLQMPDGALLVSDEQNGAIYRISYTTPDYVE</sequence>
<dbReference type="STRING" id="44933.SAMN05660971_01843"/>
<evidence type="ECO:0000313" key="5">
    <source>
        <dbReference type="Proteomes" id="UP000184123"/>
    </source>
</evidence>
<dbReference type="Proteomes" id="UP000321726">
    <property type="component" value="Unassembled WGS sequence"/>
</dbReference>
<dbReference type="InterPro" id="IPR011042">
    <property type="entry name" value="6-blade_b-propeller_TolB-like"/>
</dbReference>
<organism evidence="4 5">
    <name type="scientific">Halomonas cupida</name>
    <dbReference type="NCBI Taxonomy" id="44933"/>
    <lineage>
        <taxon>Bacteria</taxon>
        <taxon>Pseudomonadati</taxon>
        <taxon>Pseudomonadota</taxon>
        <taxon>Gammaproteobacteria</taxon>
        <taxon>Oceanospirillales</taxon>
        <taxon>Halomonadaceae</taxon>
        <taxon>Halomonas</taxon>
    </lineage>
</organism>
<keyword evidence="1" id="KW-0732">Signal</keyword>
<accession>A0A1M7EY23</accession>
<evidence type="ECO:0000259" key="2">
    <source>
        <dbReference type="Pfam" id="PF07995"/>
    </source>
</evidence>
<evidence type="ECO:0000313" key="4">
    <source>
        <dbReference type="EMBL" id="SHL96576.1"/>
    </source>
</evidence>
<protein>
    <submittedName>
        <fullName evidence="4">Glucose/arabinose dehydrogenase, beta-propeller fold</fullName>
    </submittedName>
    <submittedName>
        <fullName evidence="3">Sorbosone dehydrogenase</fullName>
    </submittedName>
</protein>
<reference evidence="3 6" key="2">
    <citation type="submission" date="2019-07" db="EMBL/GenBank/DDBJ databases">
        <title>Whole genome shotgun sequence of Halomonas cupida NBRC 102219.</title>
        <authorList>
            <person name="Hosoyama A."/>
            <person name="Uohara A."/>
            <person name="Ohji S."/>
            <person name="Ichikawa N."/>
        </authorList>
    </citation>
    <scope>NUCLEOTIDE SEQUENCE [LARGE SCALE GENOMIC DNA]</scope>
    <source>
        <strain evidence="3 6">NBRC 102219</strain>
    </source>
</reference>
<feature type="signal peptide" evidence="1">
    <location>
        <begin position="1"/>
        <end position="35"/>
    </location>
</feature>
<dbReference type="EMBL" id="BJXU01000039">
    <property type="protein sequence ID" value="GEN23312.1"/>
    <property type="molecule type" value="Genomic_DNA"/>
</dbReference>
<name>A0A1M7EY23_9GAMM</name>
<keyword evidence="6" id="KW-1185">Reference proteome</keyword>
<dbReference type="InterPro" id="IPR011041">
    <property type="entry name" value="Quinoprot_gluc/sorb_DH_b-prop"/>
</dbReference>
<dbReference type="Pfam" id="PF07995">
    <property type="entry name" value="GSDH"/>
    <property type="match status" value="1"/>
</dbReference>
<dbReference type="InterPro" id="IPR012938">
    <property type="entry name" value="Glc/Sorbosone_DH"/>
</dbReference>
<dbReference type="Gene3D" id="2.120.10.30">
    <property type="entry name" value="TolB, C-terminal domain"/>
    <property type="match status" value="1"/>
</dbReference>
<dbReference type="EMBL" id="FRCA01000004">
    <property type="protein sequence ID" value="SHL96576.1"/>
    <property type="molecule type" value="Genomic_DNA"/>
</dbReference>
<evidence type="ECO:0000313" key="3">
    <source>
        <dbReference type="EMBL" id="GEN23312.1"/>
    </source>
</evidence>
<dbReference type="PANTHER" id="PTHR33546">
    <property type="entry name" value="LARGE, MULTIFUNCTIONAL SECRETED PROTEIN-RELATED"/>
    <property type="match status" value="1"/>
</dbReference>
<reference evidence="4 5" key="1">
    <citation type="submission" date="2016-11" db="EMBL/GenBank/DDBJ databases">
        <authorList>
            <person name="Jaros S."/>
            <person name="Januszkiewicz K."/>
            <person name="Wedrychowicz H."/>
        </authorList>
    </citation>
    <scope>NUCLEOTIDE SEQUENCE [LARGE SCALE GENOMIC DNA]</scope>
    <source>
        <strain evidence="4 5">DSM 4740</strain>
    </source>
</reference>
<dbReference type="SUPFAM" id="SSF50952">
    <property type="entry name" value="Soluble quinoprotein glucose dehydrogenase"/>
    <property type="match status" value="1"/>
</dbReference>
<dbReference type="OrthoDB" id="9770043at2"/>
<evidence type="ECO:0000256" key="1">
    <source>
        <dbReference type="SAM" id="SignalP"/>
    </source>
</evidence>
<proteinExistence type="predicted"/>
<gene>
    <name evidence="3" type="ORF">HCU01_12610</name>
    <name evidence="4" type="ORF">SAMN05660971_01843</name>
</gene>
<dbReference type="Proteomes" id="UP000184123">
    <property type="component" value="Unassembled WGS sequence"/>
</dbReference>